<dbReference type="InterPro" id="IPR050541">
    <property type="entry name" value="LRR_TM_domain-containing"/>
</dbReference>
<feature type="domain" description="LRRCT" evidence="11">
    <location>
        <begin position="548"/>
        <end position="598"/>
    </location>
</feature>
<evidence type="ECO:0000256" key="3">
    <source>
        <dbReference type="ARBA" id="ARBA00022614"/>
    </source>
</evidence>
<evidence type="ECO:0000256" key="1">
    <source>
        <dbReference type="ARBA" id="ARBA00004236"/>
    </source>
</evidence>
<dbReference type="InterPro" id="IPR026906">
    <property type="entry name" value="LRR_5"/>
</dbReference>
<evidence type="ECO:0000256" key="6">
    <source>
        <dbReference type="ARBA" id="ARBA00022737"/>
    </source>
</evidence>
<keyword evidence="2" id="KW-1003">Cell membrane</keyword>
<organism evidence="12 13">
    <name type="scientific">Glossina brevipalpis</name>
    <dbReference type="NCBI Taxonomy" id="37001"/>
    <lineage>
        <taxon>Eukaryota</taxon>
        <taxon>Metazoa</taxon>
        <taxon>Ecdysozoa</taxon>
        <taxon>Arthropoda</taxon>
        <taxon>Hexapoda</taxon>
        <taxon>Insecta</taxon>
        <taxon>Pterygota</taxon>
        <taxon>Neoptera</taxon>
        <taxon>Endopterygota</taxon>
        <taxon>Diptera</taxon>
        <taxon>Brachycera</taxon>
        <taxon>Muscomorpha</taxon>
        <taxon>Hippoboscoidea</taxon>
        <taxon>Glossinidae</taxon>
        <taxon>Glossina</taxon>
    </lineage>
</organism>
<keyword evidence="3" id="KW-0433">Leucine-rich repeat</keyword>
<dbReference type="Pfam" id="PF13855">
    <property type="entry name" value="LRR_8"/>
    <property type="match status" value="3"/>
</dbReference>
<proteinExistence type="predicted"/>
<dbReference type="FunFam" id="3.80.10.10:FF:000770">
    <property type="entry name" value="Uncharacterized protein"/>
    <property type="match status" value="1"/>
</dbReference>
<keyword evidence="13" id="KW-1185">Reference proteome</keyword>
<dbReference type="SMART" id="SM00365">
    <property type="entry name" value="LRR_SD22"/>
    <property type="match status" value="6"/>
</dbReference>
<dbReference type="GO" id="GO:0005886">
    <property type="term" value="C:plasma membrane"/>
    <property type="evidence" value="ECO:0007669"/>
    <property type="project" value="UniProtKB-SubCell"/>
</dbReference>
<dbReference type="Proteomes" id="UP000091820">
    <property type="component" value="Unassembled WGS sequence"/>
</dbReference>
<dbReference type="InterPro" id="IPR000483">
    <property type="entry name" value="Cys-rich_flank_reg_C"/>
</dbReference>
<dbReference type="InterPro" id="IPR032675">
    <property type="entry name" value="LRR_dom_sf"/>
</dbReference>
<dbReference type="Gene3D" id="3.80.10.10">
    <property type="entry name" value="Ribonuclease Inhibitor"/>
    <property type="match status" value="3"/>
</dbReference>
<evidence type="ECO:0000256" key="4">
    <source>
        <dbReference type="ARBA" id="ARBA00022692"/>
    </source>
</evidence>
<reference evidence="12" key="2">
    <citation type="submission" date="2020-05" db="UniProtKB">
        <authorList>
            <consortium name="EnsemblMetazoa"/>
        </authorList>
    </citation>
    <scope>IDENTIFICATION</scope>
    <source>
        <strain evidence="12">IAEA</strain>
    </source>
</reference>
<evidence type="ECO:0000256" key="7">
    <source>
        <dbReference type="ARBA" id="ARBA00022989"/>
    </source>
</evidence>
<evidence type="ECO:0000256" key="5">
    <source>
        <dbReference type="ARBA" id="ARBA00022729"/>
    </source>
</evidence>
<keyword evidence="7" id="KW-1133">Transmembrane helix</keyword>
<evidence type="ECO:0000259" key="11">
    <source>
        <dbReference type="SMART" id="SM00082"/>
    </source>
</evidence>
<feature type="chain" id="PRO_5008400700" evidence="10">
    <location>
        <begin position="27"/>
        <end position="658"/>
    </location>
</feature>
<evidence type="ECO:0000256" key="9">
    <source>
        <dbReference type="ARBA" id="ARBA00023180"/>
    </source>
</evidence>
<name>A0A1A9WTK7_9MUSC</name>
<accession>A0A1A9WTK7</accession>
<feature type="signal peptide" evidence="10">
    <location>
        <begin position="1"/>
        <end position="26"/>
    </location>
</feature>
<evidence type="ECO:0000256" key="8">
    <source>
        <dbReference type="ARBA" id="ARBA00023136"/>
    </source>
</evidence>
<dbReference type="FunFam" id="3.80.10.10:FF:001438">
    <property type="entry name" value="Uncharacterized protein"/>
    <property type="match status" value="1"/>
</dbReference>
<evidence type="ECO:0000313" key="12">
    <source>
        <dbReference type="EnsemblMetazoa" id="GBRI031473-PA"/>
    </source>
</evidence>
<dbReference type="PANTHER" id="PTHR24369:SF210">
    <property type="entry name" value="CHAOPTIN-RELATED"/>
    <property type="match status" value="1"/>
</dbReference>
<keyword evidence="8" id="KW-0472">Membrane</keyword>
<dbReference type="SMART" id="SM00369">
    <property type="entry name" value="LRR_TYP"/>
    <property type="match status" value="12"/>
</dbReference>
<keyword evidence="9" id="KW-0325">Glycoprotein</keyword>
<sequence length="658" mass="75992">MKTKYSLTFIFYFIILSVVKMKLTRTQQSATLSLNAETFEEFRKRYLMPTAITNTQNCSLNACEALKIISQLFLLMKTSLSGEAIITNTTKTQSIQKEKKEQDFKMSSSTLNEIEENNGIHLYKMVRQIESRLRSVEQPIWHLVLGSQKEWNHCTSGVCRCNPDTKSFTCWNKNLITVPVMQVIPLNMVTIDISRNSLSTLHKDTFRGLTVLEDLDLSNNQLDFLPFDIFTDLDSLTQLRLQYNHLEDLDYRIFWKLRHLSLLDLSKNRLTHVHQGLFSHCQRLTVINLSDNKIKIFPSELVKDLLALEELDMSKNEVRNLQSGSMVYLDKLIVLDFSWNGIATISNDFFSGLKSLRTLILHNNRITSISGVIFEKLVLLETLDLTLNRIAQVNEYHIAQVIEYHITQVNEYPIVQGNEYHIAQLNEYQIAQIDAHAFSEVTNLKELFLGQNSLSRIPDNLFLNSKSITRLTIFSNNLTTLDANDFEGLTNLKHLMLNNNNLKYFNSRVFSPLKHLEKLRIDSNKLQYLPTGAFVDLTKLVAVKLDKNPWHCDCRALYLARWIREFSTKLWDGQPMCRGPGDLGGQEVGLLRYDDLCDGQWASMLSLSPRLPVRKNRISTPMNYTAYFNLYLKHIYTEAPDVIDDELDKGTTQSIIRF</sequence>
<dbReference type="SUPFAM" id="SSF52047">
    <property type="entry name" value="RNI-like"/>
    <property type="match status" value="1"/>
</dbReference>
<dbReference type="SMART" id="SM00082">
    <property type="entry name" value="LRRCT"/>
    <property type="match status" value="1"/>
</dbReference>
<dbReference type="PRINTS" id="PR00019">
    <property type="entry name" value="LEURICHRPT"/>
</dbReference>
<dbReference type="STRING" id="37001.A0A1A9WTK7"/>
<dbReference type="PANTHER" id="PTHR24369">
    <property type="entry name" value="ANTIGEN BSP, PUTATIVE-RELATED"/>
    <property type="match status" value="1"/>
</dbReference>
<evidence type="ECO:0000313" key="13">
    <source>
        <dbReference type="Proteomes" id="UP000091820"/>
    </source>
</evidence>
<keyword evidence="5 10" id="KW-0732">Signal</keyword>
<evidence type="ECO:0000256" key="10">
    <source>
        <dbReference type="SAM" id="SignalP"/>
    </source>
</evidence>
<reference evidence="13" key="1">
    <citation type="submission" date="2014-03" db="EMBL/GenBank/DDBJ databases">
        <authorList>
            <person name="Aksoy S."/>
            <person name="Warren W."/>
            <person name="Wilson R.K."/>
        </authorList>
    </citation>
    <scope>NUCLEOTIDE SEQUENCE [LARGE SCALE GENOMIC DNA]</scope>
    <source>
        <strain evidence="13">IAEA</strain>
    </source>
</reference>
<dbReference type="Pfam" id="PF13306">
    <property type="entry name" value="LRR_5"/>
    <property type="match status" value="1"/>
</dbReference>
<keyword evidence="6" id="KW-0677">Repeat</keyword>
<protein>
    <submittedName>
        <fullName evidence="12">LRRCT domain-containing protein</fullName>
    </submittedName>
</protein>
<dbReference type="VEuPathDB" id="VectorBase:GBRI031473"/>
<comment type="subcellular location">
    <subcellularLocation>
        <location evidence="1">Cell membrane</location>
    </subcellularLocation>
</comment>
<evidence type="ECO:0000256" key="2">
    <source>
        <dbReference type="ARBA" id="ARBA00022475"/>
    </source>
</evidence>
<dbReference type="EnsemblMetazoa" id="GBRI031473-RA">
    <property type="protein sequence ID" value="GBRI031473-PA"/>
    <property type="gene ID" value="GBRI031473"/>
</dbReference>
<dbReference type="PROSITE" id="PS51450">
    <property type="entry name" value="LRR"/>
    <property type="match status" value="2"/>
</dbReference>
<dbReference type="InterPro" id="IPR003591">
    <property type="entry name" value="Leu-rich_rpt_typical-subtyp"/>
</dbReference>
<dbReference type="InterPro" id="IPR001611">
    <property type="entry name" value="Leu-rich_rpt"/>
</dbReference>
<keyword evidence="4" id="KW-0812">Transmembrane</keyword>
<dbReference type="AlphaFoldDB" id="A0A1A9WTK7"/>